<dbReference type="PROSITE" id="PS50111">
    <property type="entry name" value="CHEMOTAXIS_TRANSDUC_2"/>
    <property type="match status" value="1"/>
</dbReference>
<dbReference type="PANTHER" id="PTHR32089">
    <property type="entry name" value="METHYL-ACCEPTING CHEMOTAXIS PROTEIN MCPB"/>
    <property type="match status" value="1"/>
</dbReference>
<proteinExistence type="predicted"/>
<dbReference type="SUPFAM" id="SSF58104">
    <property type="entry name" value="Methyl-accepting chemotaxis protein (MCP) signaling domain"/>
    <property type="match status" value="1"/>
</dbReference>
<evidence type="ECO:0000256" key="1">
    <source>
        <dbReference type="ARBA" id="ARBA00004370"/>
    </source>
</evidence>
<dbReference type="Gene3D" id="1.10.287.950">
    <property type="entry name" value="Methyl-accepting chemotaxis protein"/>
    <property type="match status" value="1"/>
</dbReference>
<dbReference type="Proteomes" id="UP000548632">
    <property type="component" value="Unassembled WGS sequence"/>
</dbReference>
<evidence type="ECO:0000259" key="4">
    <source>
        <dbReference type="PROSITE" id="PS50111"/>
    </source>
</evidence>
<sequence length="488" mass="53585">MKWWFLQREPSQAQSSASFHSPQQQIIEESVLYRTAERIGNLAVNIAEAADEIHVISFHVSEQSSLLTESSTQLEQITRANQQISNPVQGLLPVINKALADIETSDQIAAKTTQAMDQLLSTVRHTAQELSAIQGSLTGLNNVIATIHQIADQTNLLALNATIEAARAGDAGRGFAVVASEVKALARATQLQLGEIKEVITTVVQHVGRSVIESRHADQNASELGQLSQHMRTSVTDACTVVNQVRGTVLGLSDIAADNLQRCQCAETHLAHIAEKIHLADTKLKNIDGSVAESSKNIEKLMGLFAANAVATPDLPFINKVVEVGQKISALFEEALANHVITMPELFDEKYVPIANTNPLQHRTAFVELTDRLLLKLLDSILEFDSRVVFCAAVDRNGFLPTHNSKYSHPQRQPLTEENIAWNTANCRNRRLFTDKTGISAARNQEPFLIQTYRRDMGGGVFLMMKDVSVPIVIGGRHWGGLRMGYKV</sequence>
<keyword evidence="6" id="KW-1185">Reference proteome</keyword>
<reference evidence="5 6" key="1">
    <citation type="journal article" date="2020" name="Arch. Microbiol.">
        <title>The genome sequence of the giant phototrophic gammaproteobacterium Thiospirillum jenense gives insight into its physiological properties and phylogenetic relationships.</title>
        <authorList>
            <person name="Imhoff J.F."/>
            <person name="Meyer T.E."/>
            <person name="Kyndt J.A."/>
        </authorList>
    </citation>
    <scope>NUCLEOTIDE SEQUENCE [LARGE SCALE GENOMIC DNA]</scope>
    <source>
        <strain evidence="5 6">DSM 216</strain>
    </source>
</reference>
<keyword evidence="2 3" id="KW-0807">Transducer</keyword>
<dbReference type="SMART" id="SM00283">
    <property type="entry name" value="MA"/>
    <property type="match status" value="1"/>
</dbReference>
<dbReference type="GO" id="GO:0006935">
    <property type="term" value="P:chemotaxis"/>
    <property type="evidence" value="ECO:0007669"/>
    <property type="project" value="UniProtKB-ARBA"/>
</dbReference>
<gene>
    <name evidence="5" type="ORF">HUK38_13700</name>
</gene>
<protein>
    <submittedName>
        <fullName evidence="5">Methyl-accepting chemotaxis protein</fullName>
    </submittedName>
</protein>
<dbReference type="EMBL" id="JABVCQ010000044">
    <property type="protein sequence ID" value="MBB1127267.1"/>
    <property type="molecule type" value="Genomic_DNA"/>
</dbReference>
<name>A0A839HLC7_9GAMM</name>
<dbReference type="RefSeq" id="WP_182584895.1">
    <property type="nucleotide sequence ID" value="NZ_JABVCQ010000044.1"/>
</dbReference>
<evidence type="ECO:0000313" key="5">
    <source>
        <dbReference type="EMBL" id="MBB1127267.1"/>
    </source>
</evidence>
<dbReference type="GO" id="GO:0016020">
    <property type="term" value="C:membrane"/>
    <property type="evidence" value="ECO:0007669"/>
    <property type="project" value="UniProtKB-SubCell"/>
</dbReference>
<evidence type="ECO:0000256" key="3">
    <source>
        <dbReference type="PROSITE-ProRule" id="PRU00284"/>
    </source>
</evidence>
<accession>A0A839HLC7</accession>
<organism evidence="5 6">
    <name type="scientific">Thiospirillum jenense</name>
    <dbReference type="NCBI Taxonomy" id="1653858"/>
    <lineage>
        <taxon>Bacteria</taxon>
        <taxon>Pseudomonadati</taxon>
        <taxon>Pseudomonadota</taxon>
        <taxon>Gammaproteobacteria</taxon>
        <taxon>Chromatiales</taxon>
        <taxon>Chromatiaceae</taxon>
        <taxon>Thiospirillum</taxon>
    </lineage>
</organism>
<dbReference type="AlphaFoldDB" id="A0A839HLC7"/>
<comment type="subcellular location">
    <subcellularLocation>
        <location evidence="1">Membrane</location>
    </subcellularLocation>
</comment>
<feature type="domain" description="Methyl-accepting transducer" evidence="4">
    <location>
        <begin position="38"/>
        <end position="274"/>
    </location>
</feature>
<dbReference type="PANTHER" id="PTHR32089:SF112">
    <property type="entry name" value="LYSOZYME-LIKE PROTEIN-RELATED"/>
    <property type="match status" value="1"/>
</dbReference>
<dbReference type="Pfam" id="PF00015">
    <property type="entry name" value="MCPsignal"/>
    <property type="match status" value="1"/>
</dbReference>
<dbReference type="InterPro" id="IPR004089">
    <property type="entry name" value="MCPsignal_dom"/>
</dbReference>
<evidence type="ECO:0000313" key="6">
    <source>
        <dbReference type="Proteomes" id="UP000548632"/>
    </source>
</evidence>
<comment type="caution">
    <text evidence="5">The sequence shown here is derived from an EMBL/GenBank/DDBJ whole genome shotgun (WGS) entry which is preliminary data.</text>
</comment>
<evidence type="ECO:0000256" key="2">
    <source>
        <dbReference type="ARBA" id="ARBA00023224"/>
    </source>
</evidence>
<dbReference type="GO" id="GO:0007165">
    <property type="term" value="P:signal transduction"/>
    <property type="evidence" value="ECO:0007669"/>
    <property type="project" value="UniProtKB-KW"/>
</dbReference>